<dbReference type="PhylomeDB" id="S8A0G2"/>
<organism evidence="2 3">
    <name type="scientific">Penicillium oxalicum (strain 114-2 / CGMCC 5302)</name>
    <name type="common">Penicillium decumbens</name>
    <dbReference type="NCBI Taxonomy" id="933388"/>
    <lineage>
        <taxon>Eukaryota</taxon>
        <taxon>Fungi</taxon>
        <taxon>Dikarya</taxon>
        <taxon>Ascomycota</taxon>
        <taxon>Pezizomycotina</taxon>
        <taxon>Eurotiomycetes</taxon>
        <taxon>Eurotiomycetidae</taxon>
        <taxon>Eurotiales</taxon>
        <taxon>Aspergillaceae</taxon>
        <taxon>Penicillium</taxon>
    </lineage>
</organism>
<dbReference type="eggNOG" id="ENOG502T4BB">
    <property type="taxonomic scope" value="Eukaryota"/>
</dbReference>
<dbReference type="Pfam" id="PF12770">
    <property type="entry name" value="CHAT"/>
    <property type="match status" value="1"/>
</dbReference>
<gene>
    <name evidence="2" type="ORF">PDE_09570</name>
</gene>
<dbReference type="EMBL" id="KB644415">
    <property type="protein sequence ID" value="EPS34606.1"/>
    <property type="molecule type" value="Genomic_DNA"/>
</dbReference>
<evidence type="ECO:0000313" key="3">
    <source>
        <dbReference type="Proteomes" id="UP000019376"/>
    </source>
</evidence>
<evidence type="ECO:0000313" key="2">
    <source>
        <dbReference type="EMBL" id="EPS34606.1"/>
    </source>
</evidence>
<reference evidence="2 3" key="1">
    <citation type="journal article" date="2013" name="PLoS ONE">
        <title>Genomic and secretomic analyses reveal unique features of the lignocellulolytic enzyme system of Penicillium decumbens.</title>
        <authorList>
            <person name="Liu G."/>
            <person name="Zhang L."/>
            <person name="Wei X."/>
            <person name="Zou G."/>
            <person name="Qin Y."/>
            <person name="Ma L."/>
            <person name="Li J."/>
            <person name="Zheng H."/>
            <person name="Wang S."/>
            <person name="Wang C."/>
            <person name="Xun L."/>
            <person name="Zhao G.-P."/>
            <person name="Zhou Z."/>
            <person name="Qu Y."/>
        </authorList>
    </citation>
    <scope>NUCLEOTIDE SEQUENCE [LARGE SCALE GENOMIC DNA]</scope>
    <source>
        <strain evidence="3">114-2 / CGMCC 5302</strain>
    </source>
</reference>
<dbReference type="HOGENOM" id="CLU_007466_0_0_1"/>
<dbReference type="Proteomes" id="UP000019376">
    <property type="component" value="Unassembled WGS sequence"/>
</dbReference>
<protein>
    <recommendedName>
        <fullName evidence="1">CHAT domain-containing protein</fullName>
    </recommendedName>
</protein>
<keyword evidence="3" id="KW-1185">Reference proteome</keyword>
<dbReference type="InterPro" id="IPR024983">
    <property type="entry name" value="CHAT_dom"/>
</dbReference>
<proteinExistence type="predicted"/>
<accession>S8A0G2</accession>
<evidence type="ECO:0000259" key="1">
    <source>
        <dbReference type="Pfam" id="PF12770"/>
    </source>
</evidence>
<feature type="domain" description="CHAT" evidence="1">
    <location>
        <begin position="1006"/>
        <end position="1325"/>
    </location>
</feature>
<dbReference type="OrthoDB" id="5040840at2759"/>
<dbReference type="STRING" id="933388.S8A0G2"/>
<sequence>MDFNYFLGLCGRSLFAEEYRGDLDAAEDYLRQTRPDASSPTDLETYAEYLRCSMVFESLRGRPADAYESLAKLEALLGQLPKEWGLRYANYKALNDYTRRFPPLLRFYHENGKPVDVSMLGNVVTPAQITSSFLESSTRFAPCSLPQDQSFSLMLSAVMGVPFLIRNLAYTYHPLSPKGPTEASRENLLAEVTQHCQYLGNFREVADSQGLTGIGTYLFRLIVEIHLACQSPAAESLLQELYRRCELFEDFVGMANAKIMEADSRLSPPFASPLTLNMIITDPTTATMSDVLWGPVESCLSHTYDSVVHSLYESAQRLFQRSGCRRGQAAVLLRQGCLLHDQARHERLQDGKRSADLTEAELKLQEALALFGKDEANVALAKTHLVLLGITKGSADRAKVMSLSIADWSVKAQNEVMAHCLGMIISRYAYQEWYKFSNLDNAILAWECANTIFEDHGDMVPLLQSLVCRAHAQHGMFNANASRILIEEALSKVDGVVEWVNRLLESIPDTPVGNIDRTVLSTGKFQILNTLDSEVVDIFRYSEDLERFDEWCAKYSHWLEHDESFIAFRKQLETGDIIQITHDMLPLSEALIKGMWQKHLTQTAATVRYSSAEVTFRRLLEEGDVIEAEKSFRRFIDDTTTLEQSYSRDLYRILACQIIGDASKAREIFDSISDEEVFGGQLGALRKGVGVKEFFASLAQNAITFAVFAGDRERSRRFIDIIIEIQPGFFDDMDDDAMSHAHRLSSFGQIMRNEQPEISFAKLLEARRILETRRMQTYDLDARIGSSNRGWVPDVYVNLARLCLRWQQNEAPLGILLGFDHGHFDNISWAEHALLFIEMSRARSLLDSLQTQARFGFKSDGHGNIALLSEGIYKRRLLRSLLAESRLSSEQHAEVTQLRKDLEDLEQGGKLTHTTAFIEKADSLTEPKFLFQSIGLTELVIETTFTPRGCVSFAITSDGIQRTHQGTTNSAAMRRLAMQVMQILQVLTGYAGPEEESRKERLSELTRHISAILLEPFEDILRARKHVIFSVSDPLTAFPFACLPFDEQPLILHAGVSQIPSLTVLHHLAQRKSVSQTPTISVIAKSPVEDMNSNQNHESKEDSLYMAGIEAVKIARIFGTTPIEASHMTRDEFRKHLQGNSLILHVGTHGNLNHRQPLLSSISIGEADQFRVIDMSAIHSNVHLLVFAACLSGLGKATFTSEVLGFSHVVLSTGCQAYIGSLWKVSDFGSMLIMTLFYRHLKASPHMPIAELLQMAQIEVFKLNERSAGELLDEIMENWSQREQNGFSASDFVPEAEYLILTLRMVLDQLDWTSPFFWAPFTLMGYGGFCFVHEDRGSSQPDSF</sequence>
<name>S8A0G2_PENO1</name>